<dbReference type="PATRIC" id="fig|190721.6.peg.1080"/>
<dbReference type="RefSeq" id="WP_021195006.1">
    <property type="nucleotide sequence ID" value="NZ_CP012605.1"/>
</dbReference>
<keyword evidence="1" id="KW-0812">Transmembrane</keyword>
<keyword evidence="5" id="KW-1185">Reference proteome</keyword>
<evidence type="ECO:0008006" key="6">
    <source>
        <dbReference type="Google" id="ProtNLM"/>
    </source>
</evidence>
<dbReference type="KEGG" id="rin:ACS15_1083"/>
<dbReference type="Pfam" id="PF12279">
    <property type="entry name" value="DUF3619"/>
    <property type="match status" value="1"/>
</dbReference>
<evidence type="ECO:0000313" key="2">
    <source>
        <dbReference type="EMBL" id="ANH75073.1"/>
    </source>
</evidence>
<dbReference type="Proteomes" id="UP000078572">
    <property type="component" value="Chromosome 1"/>
</dbReference>
<keyword evidence="1" id="KW-1133">Transmembrane helix</keyword>
<dbReference type="EMBL" id="CP016022">
    <property type="protein sequence ID" value="ANJ71860.1"/>
    <property type="molecule type" value="Genomic_DNA"/>
</dbReference>
<dbReference type="GeneID" id="61525368"/>
<reference evidence="3" key="3">
    <citation type="submission" date="2016-06" db="EMBL/GenBank/DDBJ databases">
        <authorList>
            <person name="Kjaerup R.B."/>
            <person name="Dalgaard T.S."/>
            <person name="Juul-Madsen H.R."/>
        </authorList>
    </citation>
    <scope>NUCLEOTIDE SEQUENCE [LARGE SCALE GENOMIC DNA]</scope>
    <source>
        <strain evidence="3">ATCC 49129</strain>
    </source>
</reference>
<dbReference type="InterPro" id="IPR022064">
    <property type="entry name" value="DUF3619"/>
</dbReference>
<evidence type="ECO:0000313" key="4">
    <source>
        <dbReference type="Proteomes" id="UP000077927"/>
    </source>
</evidence>
<proteinExistence type="predicted"/>
<reference evidence="5" key="2">
    <citation type="submission" date="2016-06" db="EMBL/GenBank/DDBJ databases">
        <authorList>
            <person name="Xu Y."/>
            <person name="Nagy A."/>
            <person name="Yan X."/>
            <person name="Kim S.W."/>
            <person name="Haley B."/>
            <person name="Liu N.T."/>
            <person name="Nou X."/>
        </authorList>
    </citation>
    <scope>NUCLEOTIDE SEQUENCE [LARGE SCALE GENOMIC DNA]</scope>
    <source>
        <strain evidence="5">ATCC 49129</strain>
    </source>
</reference>
<dbReference type="EMBL" id="CP012605">
    <property type="protein sequence ID" value="ANH75073.1"/>
    <property type="molecule type" value="Genomic_DNA"/>
</dbReference>
<sequence length="148" mass="16482">MNKVELRERRFAHAVRTALNESAGQLPPDVRDRLSAARRTALAHKKAEAPSTVRSPALVMPGVGQVSFDLEDDAASPLHRIGMFLRRLGLLWPTIALVAGLAGIYQWQQQQRVDELAEVDAAMLLDDLPLAAYADQGFHQYLDKRDQQ</sequence>
<reference evidence="2 4" key="1">
    <citation type="submission" date="2015-09" db="EMBL/GenBank/DDBJ databases">
        <authorList>
            <person name="Xu Y."/>
            <person name="Nagy A."/>
            <person name="Liu N.T."/>
            <person name="Nou X."/>
        </authorList>
    </citation>
    <scope>NUCLEOTIDE SEQUENCE [LARGE SCALE GENOMIC DNA]</scope>
    <source>
        <strain evidence="2 4">FC1138</strain>
    </source>
</reference>
<evidence type="ECO:0000256" key="1">
    <source>
        <dbReference type="SAM" id="Phobius"/>
    </source>
</evidence>
<dbReference type="OrthoDB" id="8562153at2"/>
<dbReference type="AlphaFoldDB" id="A0A191ZUP3"/>
<gene>
    <name evidence="3" type="ORF">A9Y76_04985</name>
    <name evidence="2" type="ORF">ACS15_1083</name>
</gene>
<protein>
    <recommendedName>
        <fullName evidence="6">DUF3619 domain-containing protein</fullName>
    </recommendedName>
</protein>
<dbReference type="Proteomes" id="UP000077927">
    <property type="component" value="Chromosome 1"/>
</dbReference>
<feature type="transmembrane region" description="Helical" evidence="1">
    <location>
        <begin position="88"/>
        <end position="107"/>
    </location>
</feature>
<organism evidence="3 5">
    <name type="scientific">Ralstonia insidiosa</name>
    <dbReference type="NCBI Taxonomy" id="190721"/>
    <lineage>
        <taxon>Bacteria</taxon>
        <taxon>Pseudomonadati</taxon>
        <taxon>Pseudomonadota</taxon>
        <taxon>Betaproteobacteria</taxon>
        <taxon>Burkholderiales</taxon>
        <taxon>Burkholderiaceae</taxon>
        <taxon>Ralstonia</taxon>
    </lineage>
</organism>
<name>A0A191ZUP3_9RALS</name>
<evidence type="ECO:0000313" key="3">
    <source>
        <dbReference type="EMBL" id="ANJ71860.1"/>
    </source>
</evidence>
<keyword evidence="1" id="KW-0472">Membrane</keyword>
<evidence type="ECO:0000313" key="5">
    <source>
        <dbReference type="Proteomes" id="UP000078572"/>
    </source>
</evidence>
<dbReference type="STRING" id="190721.ACS15_1083"/>
<accession>A0A191ZUP3</accession>